<dbReference type="GO" id="GO:0000062">
    <property type="term" value="F:fatty-acyl-CoA binding"/>
    <property type="evidence" value="ECO:0007669"/>
    <property type="project" value="InterPro"/>
</dbReference>
<dbReference type="InterPro" id="IPR014352">
    <property type="entry name" value="FERM/acyl-CoA-bd_prot_sf"/>
</dbReference>
<proteinExistence type="inferred from homology"/>
<feature type="non-terminal residue" evidence="4">
    <location>
        <position position="1"/>
    </location>
</feature>
<protein>
    <recommendedName>
        <fullName evidence="3">ACB domain-containing protein</fullName>
    </recommendedName>
</protein>
<accession>A0A1Y5IAL0</accession>
<dbReference type="Pfam" id="PF00887">
    <property type="entry name" value="ACBP"/>
    <property type="match status" value="1"/>
</dbReference>
<evidence type="ECO:0000256" key="1">
    <source>
        <dbReference type="ARBA" id="ARBA00005567"/>
    </source>
</evidence>
<dbReference type="eggNOG" id="ENOG502S9J1">
    <property type="taxonomic scope" value="Eukaryota"/>
</dbReference>
<reference evidence="4" key="1">
    <citation type="submission" date="2017-04" db="EMBL/GenBank/DDBJ databases">
        <title>Population genomics of picophytoplankton unveils novel chromosome hypervariability.</title>
        <authorList>
            <consortium name="DOE Joint Genome Institute"/>
            <person name="Blanc-Mathieu R."/>
            <person name="Krasovec M."/>
            <person name="Hebrard M."/>
            <person name="Yau S."/>
            <person name="Desgranges E."/>
            <person name="Martin J."/>
            <person name="Schackwitz W."/>
            <person name="Kuo A."/>
            <person name="Salin G."/>
            <person name="Donnadieu C."/>
            <person name="Desdevises Y."/>
            <person name="Sanchez-Ferandin S."/>
            <person name="Moreau H."/>
            <person name="Rivals E."/>
            <person name="Grigoriev I.V."/>
            <person name="Grimsley N."/>
            <person name="Eyre-Walker A."/>
            <person name="Piganeau G."/>
        </authorList>
    </citation>
    <scope>NUCLEOTIDE SEQUENCE [LARGE SCALE GENOMIC DNA]</scope>
    <source>
        <strain evidence="4">RCC 1115</strain>
    </source>
</reference>
<sequence>SKRRFVLHARDNEALRARAGARPHSATRRAEVISSRRARAMTTIDFALSGSGWDAVREVTIEDVCKTALELGFKREKVDAKKPITRRADVDGFFRMFSVNSLSNFKRVFSKNELKTPKKGGEVFVEEREADVADEVTWEVPPMEEYETLSKNWDKEHVHKWRMLPKPGGAVCRPDDWYSLYAAKQQVEKGDVEGEKPMWASHGGIAYDERERWDFWNKLKGMSHQDAKKKFLEAYGRAMLPERESLNFRKY</sequence>
<comment type="similarity">
    <text evidence="1">Belongs to the ACBP family.</text>
</comment>
<dbReference type="InterPro" id="IPR035984">
    <property type="entry name" value="Acyl-CoA-binding_sf"/>
</dbReference>
<gene>
    <name evidence="4" type="ORF">BE221DRAFT_78703</name>
</gene>
<dbReference type="SUPFAM" id="SSF47027">
    <property type="entry name" value="Acyl-CoA binding protein"/>
    <property type="match status" value="1"/>
</dbReference>
<dbReference type="Proteomes" id="UP000195557">
    <property type="component" value="Unassembled WGS sequence"/>
</dbReference>
<evidence type="ECO:0000259" key="3">
    <source>
        <dbReference type="Pfam" id="PF00887"/>
    </source>
</evidence>
<feature type="domain" description="ACB" evidence="3">
    <location>
        <begin position="173"/>
        <end position="233"/>
    </location>
</feature>
<evidence type="ECO:0000313" key="4">
    <source>
        <dbReference type="EMBL" id="OUS44025.1"/>
    </source>
</evidence>
<dbReference type="AlphaFoldDB" id="A0A1Y5IAL0"/>
<dbReference type="EMBL" id="KZ155826">
    <property type="protein sequence ID" value="OUS44025.1"/>
    <property type="molecule type" value="Genomic_DNA"/>
</dbReference>
<evidence type="ECO:0000256" key="2">
    <source>
        <dbReference type="ARBA" id="ARBA00023121"/>
    </source>
</evidence>
<dbReference type="InterPro" id="IPR000582">
    <property type="entry name" value="Acyl-CoA-binding_protein"/>
</dbReference>
<organism evidence="4">
    <name type="scientific">Ostreococcus tauri</name>
    <name type="common">Marine green alga</name>
    <dbReference type="NCBI Taxonomy" id="70448"/>
    <lineage>
        <taxon>Eukaryota</taxon>
        <taxon>Viridiplantae</taxon>
        <taxon>Chlorophyta</taxon>
        <taxon>Mamiellophyceae</taxon>
        <taxon>Mamiellales</taxon>
        <taxon>Bathycoccaceae</taxon>
        <taxon>Ostreococcus</taxon>
    </lineage>
</organism>
<name>A0A1Y5IAL0_OSTTA</name>
<keyword evidence="2" id="KW-0446">Lipid-binding</keyword>
<dbReference type="Gene3D" id="1.20.80.10">
    <property type="match status" value="1"/>
</dbReference>